<organism evidence="1 2">
    <name type="scientific">Galerina marginata (strain CBS 339.88)</name>
    <dbReference type="NCBI Taxonomy" id="685588"/>
    <lineage>
        <taxon>Eukaryota</taxon>
        <taxon>Fungi</taxon>
        <taxon>Dikarya</taxon>
        <taxon>Basidiomycota</taxon>
        <taxon>Agaricomycotina</taxon>
        <taxon>Agaricomycetes</taxon>
        <taxon>Agaricomycetidae</taxon>
        <taxon>Agaricales</taxon>
        <taxon>Agaricineae</taxon>
        <taxon>Strophariaceae</taxon>
        <taxon>Galerina</taxon>
    </lineage>
</organism>
<evidence type="ECO:0000313" key="1">
    <source>
        <dbReference type="EMBL" id="KDR82406.1"/>
    </source>
</evidence>
<dbReference type="AlphaFoldDB" id="A0A067TGZ3"/>
<name>A0A067TGZ3_GALM3</name>
<gene>
    <name evidence="1" type="ORF">GALMADRAFT_1346946</name>
</gene>
<dbReference type="EMBL" id="KL142369">
    <property type="protein sequence ID" value="KDR82406.1"/>
    <property type="molecule type" value="Genomic_DNA"/>
</dbReference>
<evidence type="ECO:0000313" key="2">
    <source>
        <dbReference type="Proteomes" id="UP000027222"/>
    </source>
</evidence>
<accession>A0A067TGZ3</accession>
<reference evidence="2" key="1">
    <citation type="journal article" date="2014" name="Proc. Natl. Acad. Sci. U.S.A.">
        <title>Extensive sampling of basidiomycete genomes demonstrates inadequacy of the white-rot/brown-rot paradigm for wood decay fungi.</title>
        <authorList>
            <person name="Riley R."/>
            <person name="Salamov A.A."/>
            <person name="Brown D.W."/>
            <person name="Nagy L.G."/>
            <person name="Floudas D."/>
            <person name="Held B.W."/>
            <person name="Levasseur A."/>
            <person name="Lombard V."/>
            <person name="Morin E."/>
            <person name="Otillar R."/>
            <person name="Lindquist E.A."/>
            <person name="Sun H."/>
            <person name="LaButti K.M."/>
            <person name="Schmutz J."/>
            <person name="Jabbour D."/>
            <person name="Luo H."/>
            <person name="Baker S.E."/>
            <person name="Pisabarro A.G."/>
            <person name="Walton J.D."/>
            <person name="Blanchette R.A."/>
            <person name="Henrissat B."/>
            <person name="Martin F."/>
            <person name="Cullen D."/>
            <person name="Hibbett D.S."/>
            <person name="Grigoriev I.V."/>
        </authorList>
    </citation>
    <scope>NUCLEOTIDE SEQUENCE [LARGE SCALE GENOMIC DNA]</scope>
    <source>
        <strain evidence="2">CBS 339.88</strain>
    </source>
</reference>
<protein>
    <submittedName>
        <fullName evidence="1">Uncharacterized protein</fullName>
    </submittedName>
</protein>
<proteinExistence type="predicted"/>
<sequence>MALTMPPPKHDMLTDYSRALRKTRMEDLDDGTGRLISGRHHLPRNPIRPTSSAARIHDKRSGLLSSAAVAQPPQIHSTPFSGQPVCDPRVGQPNTPDYFPVGFEPDGELFEEMLRITYASGVKEPDWPSEVPEYPPFPLSQPAFEKSAMKQPPYPGRVECVDTWSVSMNQDPPIIHGQQVAMRCPSGMSNQVIVPPVKSAMKSLGATKKRAEAAAKKVRIVAPVKKAVEKKVAGRTKGTKADSVV</sequence>
<dbReference type="HOGENOM" id="CLU_1133649_0_0_1"/>
<dbReference type="Proteomes" id="UP000027222">
    <property type="component" value="Unassembled WGS sequence"/>
</dbReference>
<keyword evidence="2" id="KW-1185">Reference proteome</keyword>